<protein>
    <recommendedName>
        <fullName evidence="2">pyridoxal kinase</fullName>
        <ecNumber evidence="2">2.7.1.35</ecNumber>
    </recommendedName>
    <alternativeName>
        <fullName evidence="10">PN/PL/PM kinase</fullName>
    </alternativeName>
    <alternativeName>
        <fullName evidence="11">Pyridoxal kinase</fullName>
    </alternativeName>
    <alternativeName>
        <fullName evidence="9">Pyridoxamine kinase</fullName>
    </alternativeName>
    <alternativeName>
        <fullName evidence="12">Vitamin B6 kinase</fullName>
    </alternativeName>
</protein>
<accession>A0A5C5S9V5</accession>
<keyword evidence="7" id="KW-0067">ATP-binding</keyword>
<evidence type="ECO:0000256" key="3">
    <source>
        <dbReference type="ARBA" id="ARBA00022679"/>
    </source>
</evidence>
<dbReference type="InterPro" id="IPR013749">
    <property type="entry name" value="PM/HMP-P_kinase-1"/>
</dbReference>
<dbReference type="GO" id="GO:0008902">
    <property type="term" value="F:hydroxymethylpyrimidine kinase activity"/>
    <property type="evidence" value="ECO:0007669"/>
    <property type="project" value="TreeGrafter"/>
</dbReference>
<comment type="caution">
    <text evidence="15">The sequence shown here is derived from an EMBL/GenBank/DDBJ whole genome shotgun (WGS) entry which is preliminary data.</text>
</comment>
<dbReference type="InterPro" id="IPR004399">
    <property type="entry name" value="HMP/HMP-P_kinase_dom"/>
</dbReference>
<proteinExistence type="inferred from homology"/>
<evidence type="ECO:0000256" key="6">
    <source>
        <dbReference type="ARBA" id="ARBA00022777"/>
    </source>
</evidence>
<dbReference type="RefSeq" id="WP_146568177.1">
    <property type="nucleotide sequence ID" value="NZ_VOHL01000009.1"/>
</dbReference>
<keyword evidence="3 15" id="KW-0808">Transferase</keyword>
<evidence type="ECO:0000256" key="11">
    <source>
        <dbReference type="ARBA" id="ARBA00042396"/>
    </source>
</evidence>
<evidence type="ECO:0000256" key="12">
    <source>
        <dbReference type="ARBA" id="ARBA00042531"/>
    </source>
</evidence>
<evidence type="ECO:0000256" key="13">
    <source>
        <dbReference type="ARBA" id="ARBA00049293"/>
    </source>
</evidence>
<evidence type="ECO:0000256" key="2">
    <source>
        <dbReference type="ARBA" id="ARBA00012104"/>
    </source>
</evidence>
<evidence type="ECO:0000256" key="10">
    <source>
        <dbReference type="ARBA" id="ARBA00042348"/>
    </source>
</evidence>
<keyword evidence="4" id="KW-0479">Metal-binding</keyword>
<evidence type="ECO:0000256" key="1">
    <source>
        <dbReference type="ARBA" id="ARBA00009879"/>
    </source>
</evidence>
<dbReference type="GO" id="GO:0046872">
    <property type="term" value="F:metal ion binding"/>
    <property type="evidence" value="ECO:0007669"/>
    <property type="project" value="UniProtKB-KW"/>
</dbReference>
<dbReference type="InterPro" id="IPR029056">
    <property type="entry name" value="Ribokinase-like"/>
</dbReference>
<dbReference type="GO" id="GO:0005524">
    <property type="term" value="F:ATP binding"/>
    <property type="evidence" value="ECO:0007669"/>
    <property type="project" value="UniProtKB-KW"/>
</dbReference>
<reference evidence="15 16" key="1">
    <citation type="submission" date="2019-08" db="EMBL/GenBank/DDBJ databases">
        <authorList>
            <person name="Lei W."/>
        </authorList>
    </citation>
    <scope>NUCLEOTIDE SEQUENCE [LARGE SCALE GENOMIC DNA]</scope>
    <source>
        <strain evidence="15 16">CCUG 66496</strain>
    </source>
</reference>
<dbReference type="GO" id="GO:0008972">
    <property type="term" value="F:phosphomethylpyrimidine kinase activity"/>
    <property type="evidence" value="ECO:0007669"/>
    <property type="project" value="InterPro"/>
</dbReference>
<evidence type="ECO:0000256" key="9">
    <source>
        <dbReference type="ARBA" id="ARBA00042307"/>
    </source>
</evidence>
<dbReference type="NCBIfam" id="NF009078">
    <property type="entry name" value="PRK12413.1"/>
    <property type="match status" value="1"/>
</dbReference>
<dbReference type="PANTHER" id="PTHR20858">
    <property type="entry name" value="PHOSPHOMETHYLPYRIMIDINE KINASE"/>
    <property type="match status" value="1"/>
</dbReference>
<dbReference type="AlphaFoldDB" id="A0A5C5S9V5"/>
<dbReference type="CDD" id="cd01169">
    <property type="entry name" value="HMPP_kinase"/>
    <property type="match status" value="1"/>
</dbReference>
<evidence type="ECO:0000313" key="15">
    <source>
        <dbReference type="EMBL" id="TWS96280.1"/>
    </source>
</evidence>
<dbReference type="EC" id="2.7.1.35" evidence="2"/>
<gene>
    <name evidence="15" type="ORF">FRX57_07355</name>
</gene>
<keyword evidence="6 15" id="KW-0418">Kinase</keyword>
<evidence type="ECO:0000259" key="14">
    <source>
        <dbReference type="Pfam" id="PF08543"/>
    </source>
</evidence>
<dbReference type="GO" id="GO:0005829">
    <property type="term" value="C:cytosol"/>
    <property type="evidence" value="ECO:0007669"/>
    <property type="project" value="TreeGrafter"/>
</dbReference>
<dbReference type="Pfam" id="PF08543">
    <property type="entry name" value="Phos_pyr_kin"/>
    <property type="match status" value="1"/>
</dbReference>
<evidence type="ECO:0000313" key="16">
    <source>
        <dbReference type="Proteomes" id="UP000317430"/>
    </source>
</evidence>
<dbReference type="Proteomes" id="UP000317430">
    <property type="component" value="Unassembled WGS sequence"/>
</dbReference>
<keyword evidence="5" id="KW-0547">Nucleotide-binding</keyword>
<sequence length="255" mass="27705">MKTNYILAISGSDILSGGGMQADLATFTSHGLFGFVALTSLATVSEGGFEITALTEDLLVKQFASLADLPFAAIKVGLLPNQALARQTLAFLKARPEIPCVLDPVLVFKENSDEEISQMRAELLTFFRHVTLITPNLREAEILSGITITTLSDMKKAAKMLYGLGAKHVVIKGGTRLDKHQALDLYFDGQTFYPLSLPILHENNNGAGCTFASSLASQLAWGQEILAAIKAAKRFVHQAINRSNDYGVQQYENKN</sequence>
<keyword evidence="8" id="KW-0460">Magnesium</keyword>
<comment type="catalytic activity">
    <reaction evidence="13">
        <text>pyridoxal + ATP = pyridoxal 5'-phosphate + ADP + H(+)</text>
        <dbReference type="Rhea" id="RHEA:10224"/>
        <dbReference type="ChEBI" id="CHEBI:15378"/>
        <dbReference type="ChEBI" id="CHEBI:17310"/>
        <dbReference type="ChEBI" id="CHEBI:30616"/>
        <dbReference type="ChEBI" id="CHEBI:456216"/>
        <dbReference type="ChEBI" id="CHEBI:597326"/>
        <dbReference type="EC" id="2.7.1.35"/>
    </reaction>
</comment>
<evidence type="ECO:0000256" key="4">
    <source>
        <dbReference type="ARBA" id="ARBA00022723"/>
    </source>
</evidence>
<dbReference type="GO" id="GO:0008478">
    <property type="term" value="F:pyridoxal kinase activity"/>
    <property type="evidence" value="ECO:0007669"/>
    <property type="project" value="UniProtKB-EC"/>
</dbReference>
<dbReference type="OrthoDB" id="9810880at2"/>
<feature type="domain" description="Pyridoxamine kinase/Phosphomethylpyrimidine kinase" evidence="14">
    <location>
        <begin position="13"/>
        <end position="247"/>
    </location>
</feature>
<keyword evidence="16" id="KW-1185">Reference proteome</keyword>
<organism evidence="15 16">
    <name type="scientific">Streptococcus cuniculipharyngis</name>
    <dbReference type="NCBI Taxonomy" id="1562651"/>
    <lineage>
        <taxon>Bacteria</taxon>
        <taxon>Bacillati</taxon>
        <taxon>Bacillota</taxon>
        <taxon>Bacilli</taxon>
        <taxon>Lactobacillales</taxon>
        <taxon>Streptococcaceae</taxon>
        <taxon>Streptococcus</taxon>
    </lineage>
</organism>
<dbReference type="EMBL" id="VOHL01000009">
    <property type="protein sequence ID" value="TWS96280.1"/>
    <property type="molecule type" value="Genomic_DNA"/>
</dbReference>
<comment type="similarity">
    <text evidence="1">Belongs to the ThiD family.</text>
</comment>
<evidence type="ECO:0000256" key="7">
    <source>
        <dbReference type="ARBA" id="ARBA00022840"/>
    </source>
</evidence>
<evidence type="ECO:0000256" key="5">
    <source>
        <dbReference type="ARBA" id="ARBA00022741"/>
    </source>
</evidence>
<name>A0A5C5S9V5_9STRE</name>
<dbReference type="GO" id="GO:0009228">
    <property type="term" value="P:thiamine biosynthetic process"/>
    <property type="evidence" value="ECO:0007669"/>
    <property type="project" value="InterPro"/>
</dbReference>
<dbReference type="PANTHER" id="PTHR20858:SF19">
    <property type="entry name" value="PYRIDOXINE KINASE"/>
    <property type="match status" value="1"/>
</dbReference>
<dbReference type="SUPFAM" id="SSF53613">
    <property type="entry name" value="Ribokinase-like"/>
    <property type="match status" value="1"/>
</dbReference>
<dbReference type="Gene3D" id="3.40.1190.20">
    <property type="match status" value="1"/>
</dbReference>
<evidence type="ECO:0000256" key="8">
    <source>
        <dbReference type="ARBA" id="ARBA00022842"/>
    </source>
</evidence>